<dbReference type="SUPFAM" id="SSF48230">
    <property type="entry name" value="Chondroitin AC/alginate lyase"/>
    <property type="match status" value="1"/>
</dbReference>
<protein>
    <submittedName>
        <fullName evidence="7">Alginate lyase family protein</fullName>
    </submittedName>
</protein>
<proteinExistence type="predicted"/>
<dbReference type="Pfam" id="PF16889">
    <property type="entry name" value="Hepar_II_III_N"/>
    <property type="match status" value="1"/>
</dbReference>
<dbReference type="GO" id="GO:0042597">
    <property type="term" value="C:periplasmic space"/>
    <property type="evidence" value="ECO:0007669"/>
    <property type="project" value="UniProtKB-SubCell"/>
</dbReference>
<evidence type="ECO:0000313" key="7">
    <source>
        <dbReference type="EMBL" id="QHI14866.1"/>
    </source>
</evidence>
<evidence type="ECO:0000256" key="4">
    <source>
        <dbReference type="ARBA" id="ARBA00023239"/>
    </source>
</evidence>
<evidence type="ECO:0000259" key="5">
    <source>
        <dbReference type="Pfam" id="PF07940"/>
    </source>
</evidence>
<dbReference type="Gene3D" id="2.70.98.70">
    <property type="match status" value="1"/>
</dbReference>
<evidence type="ECO:0000313" key="8">
    <source>
        <dbReference type="Proteomes" id="UP000463868"/>
    </source>
</evidence>
<dbReference type="InterPro" id="IPR008929">
    <property type="entry name" value="Chondroitin_lyas"/>
</dbReference>
<dbReference type="InterPro" id="IPR031680">
    <property type="entry name" value="Hepar_II_III_N"/>
</dbReference>
<evidence type="ECO:0000256" key="3">
    <source>
        <dbReference type="ARBA" id="ARBA00022764"/>
    </source>
</evidence>
<dbReference type="PANTHER" id="PTHR39210:SF1">
    <property type="entry name" value="HEPARIN-SULFATE LYASE"/>
    <property type="match status" value="1"/>
</dbReference>
<comment type="subcellular location">
    <subcellularLocation>
        <location evidence="1">Periplasm</location>
    </subcellularLocation>
</comment>
<organism evidence="7 8">
    <name type="scientific">Acinetobacter haemolyticus</name>
    <dbReference type="NCBI Taxonomy" id="29430"/>
    <lineage>
        <taxon>Bacteria</taxon>
        <taxon>Pseudomonadati</taxon>
        <taxon>Pseudomonadota</taxon>
        <taxon>Gammaproteobacteria</taxon>
        <taxon>Moraxellales</taxon>
        <taxon>Moraxellaceae</taxon>
        <taxon>Acinetobacter</taxon>
    </lineage>
</organism>
<evidence type="ECO:0000256" key="1">
    <source>
        <dbReference type="ARBA" id="ARBA00004418"/>
    </source>
</evidence>
<gene>
    <name evidence="7" type="ORF">AhaeAN43_16705</name>
</gene>
<keyword evidence="4 7" id="KW-0456">Lyase</keyword>
<keyword evidence="3" id="KW-0574">Periplasm</keyword>
<feature type="domain" description="Heparinase II/III-like C-terminal" evidence="5">
    <location>
        <begin position="391"/>
        <end position="542"/>
    </location>
</feature>
<dbReference type="Pfam" id="PF07940">
    <property type="entry name" value="Hepar_II_III_C"/>
    <property type="match status" value="1"/>
</dbReference>
<name>A0A857IPG6_ACIHA</name>
<evidence type="ECO:0000256" key="2">
    <source>
        <dbReference type="ARBA" id="ARBA00022729"/>
    </source>
</evidence>
<dbReference type="AlphaFoldDB" id="A0A857IPG6"/>
<dbReference type="RefSeq" id="WP_160126701.1">
    <property type="nucleotide sequence ID" value="NZ_CP031972.1"/>
</dbReference>
<feature type="domain" description="Heparin-sulfate lyase N-terminal" evidence="6">
    <location>
        <begin position="88"/>
        <end position="324"/>
    </location>
</feature>
<dbReference type="InterPro" id="IPR012480">
    <property type="entry name" value="Hepar_II_III_C"/>
</dbReference>
<dbReference type="GO" id="GO:0016829">
    <property type="term" value="F:lyase activity"/>
    <property type="evidence" value="ECO:0007669"/>
    <property type="project" value="UniProtKB-KW"/>
</dbReference>
<dbReference type="Proteomes" id="UP000463868">
    <property type="component" value="Chromosome"/>
</dbReference>
<dbReference type="Gene3D" id="1.50.10.100">
    <property type="entry name" value="Chondroitin AC/alginate lyase"/>
    <property type="match status" value="1"/>
</dbReference>
<sequence length="605" mass="69674">MFVLIKTQTALALGLFNLFRVLKYRVGVKTGLNPVQKLTAQLPVGCFFSQSAPTGTMNVPVNSTLTAFGYLKYPVAGQLPNWFYSPLTQHTFQNTEKPWYQIPDFDENVGDIKGIWEASRFDWLIELVLKERQLGDGRALVQLDLWLNDWCEKNPAYFGPNWKCGQEASIRVMHLISALIGLNRLDQPSDNIQILLEVHLKRIVPTIDYAIAQNNNHGTSEAIALYIGGSLLNSINPSSLYSNWTNLGLKWLENRAKKLIMEDGGFSQYSVNYHRVMLDSYSLAEIVRQKLNLKEFSSSFYQQLKKATDWLYVLTQENGDAPNLGANDGARLLPVSETDYRDFRPSVQLASTLFTDQSYYKNNDAYDESLIFFKVKKKNLTISNLPNKNQFFNRSGLITAQQADLFLAFKLPIYKFKPSQCDALHLDLWLRGKNILRDGGTFSYNSTNEDFEYFGGVRSHNTIQFDNREQMPRLRRFLLGAWLSPKRLQYFSKNKFSCGYRDYLGAEHFREIFFTENYLEVKDSVQGFKDFAILRWRLNPGQWILNDHKLTDRLVEISIQAEHPITLKLVEGQESRYYYQKTSIPVLEVIISKPTTVTSTIKVLI</sequence>
<dbReference type="EMBL" id="CP031976">
    <property type="protein sequence ID" value="QHI14866.1"/>
    <property type="molecule type" value="Genomic_DNA"/>
</dbReference>
<reference evidence="7 8" key="1">
    <citation type="submission" date="2018-08" db="EMBL/GenBank/DDBJ databases">
        <title>Analysis of the genomic diversity of Mexican Acinetobacter haemolyticus clinical isolates.</title>
        <authorList>
            <person name="Castro-Jaimes S."/>
            <person name="Cevallos M.A."/>
        </authorList>
    </citation>
    <scope>NUCLEOTIDE SEQUENCE [LARGE SCALE GENOMIC DNA]</scope>
    <source>
        <strain evidence="7 8">AN43</strain>
    </source>
</reference>
<dbReference type="PANTHER" id="PTHR39210">
    <property type="entry name" value="HEPARIN-SULFATE LYASE"/>
    <property type="match status" value="1"/>
</dbReference>
<evidence type="ECO:0000259" key="6">
    <source>
        <dbReference type="Pfam" id="PF16889"/>
    </source>
</evidence>
<accession>A0A857IPG6</accession>
<keyword evidence="2" id="KW-0732">Signal</keyword>